<evidence type="ECO:0000256" key="3">
    <source>
        <dbReference type="ARBA" id="ARBA00022576"/>
    </source>
</evidence>
<dbReference type="Gene3D" id="3.90.1150.10">
    <property type="entry name" value="Aspartate Aminotransferase, domain 1"/>
    <property type="match status" value="1"/>
</dbReference>
<evidence type="ECO:0000256" key="5">
    <source>
        <dbReference type="ARBA" id="ARBA00022898"/>
    </source>
</evidence>
<dbReference type="InterPro" id="IPR015421">
    <property type="entry name" value="PyrdxlP-dep_Trfase_major"/>
</dbReference>
<name>A0A931GUD6_9BACT</name>
<feature type="domain" description="Aminotransferase class I/classII large" evidence="6">
    <location>
        <begin position="59"/>
        <end position="409"/>
    </location>
</feature>
<evidence type="ECO:0000313" key="7">
    <source>
        <dbReference type="EMBL" id="MBG9375265.1"/>
    </source>
</evidence>
<dbReference type="Proteomes" id="UP000628448">
    <property type="component" value="Unassembled WGS sequence"/>
</dbReference>
<dbReference type="InterPro" id="IPR015424">
    <property type="entry name" value="PyrdxlP-dep_Trfase"/>
</dbReference>
<keyword evidence="5" id="KW-0663">Pyridoxal phosphate</keyword>
<keyword evidence="8" id="KW-1185">Reference proteome</keyword>
<comment type="similarity">
    <text evidence="2">Belongs to the class-I pyridoxal-phosphate-dependent aminotransferase family.</text>
</comment>
<keyword evidence="4" id="KW-0808">Transferase</keyword>
<dbReference type="GO" id="GO:0006520">
    <property type="term" value="P:amino acid metabolic process"/>
    <property type="evidence" value="ECO:0007669"/>
    <property type="project" value="InterPro"/>
</dbReference>
<accession>A0A931GUD6</accession>
<dbReference type="InterPro" id="IPR004839">
    <property type="entry name" value="Aminotransferase_I/II_large"/>
</dbReference>
<proteinExistence type="inferred from homology"/>
<dbReference type="Gene3D" id="3.40.640.10">
    <property type="entry name" value="Type I PLP-dependent aspartate aminotransferase-like (Major domain)"/>
    <property type="match status" value="1"/>
</dbReference>
<dbReference type="PANTHER" id="PTHR46383:SF1">
    <property type="entry name" value="ASPARTATE AMINOTRANSFERASE"/>
    <property type="match status" value="1"/>
</dbReference>
<evidence type="ECO:0000256" key="4">
    <source>
        <dbReference type="ARBA" id="ARBA00022679"/>
    </source>
</evidence>
<dbReference type="CDD" id="cd00609">
    <property type="entry name" value="AAT_like"/>
    <property type="match status" value="1"/>
</dbReference>
<evidence type="ECO:0000259" key="6">
    <source>
        <dbReference type="Pfam" id="PF00155"/>
    </source>
</evidence>
<evidence type="ECO:0000256" key="2">
    <source>
        <dbReference type="ARBA" id="ARBA00007441"/>
    </source>
</evidence>
<evidence type="ECO:0000313" key="8">
    <source>
        <dbReference type="Proteomes" id="UP000628448"/>
    </source>
</evidence>
<sequence>MTKLSRLAETLIGSEIVKLGNAINERKRQGEKIYNFTIGDFDPNVFPIPQELENLIVDAYRSHYTNYPPADGVFELRNAVKQFINRYQHQDFELNEILIASGGRPLIYTLFKTVADPGDKVIYAVPSWNNNHYTSMNGAEHCLIDATPENNFMPRAEDIAKHIKGAALICLCTPQNPTGTTLQKEELEKICDLIIAENASRGPGEKKLYLMFDQMYCMLTYGKTVHYNPLELRPAIKPYTIFIDGISKVFAATGVRVGWALGPSHVIAKMKALLSHVGAWAPMAEQKAVAAYLLQTTAVDAYLTQFRAALEERLIKIYEGFITLREKGYAVDAIAPQAAIYLTIKIDLTGKKHGTHVLQTQHDVTDYILNEAKLAVVPFYAFGAENNSPWYRLSVGTCRLEEIEPVFEKLDAALAKLQ</sequence>
<reference evidence="7" key="1">
    <citation type="submission" date="2020-11" db="EMBL/GenBank/DDBJ databases">
        <title>Bacterial whole genome sequence for Panacibacter sp. DH6.</title>
        <authorList>
            <person name="Le V."/>
            <person name="Ko S."/>
            <person name="Ahn C.-Y."/>
            <person name="Oh H.-M."/>
        </authorList>
    </citation>
    <scope>NUCLEOTIDE SEQUENCE</scope>
    <source>
        <strain evidence="7">DH6</strain>
    </source>
</reference>
<dbReference type="EMBL" id="JADWYR010000001">
    <property type="protein sequence ID" value="MBG9375265.1"/>
    <property type="molecule type" value="Genomic_DNA"/>
</dbReference>
<comment type="caution">
    <text evidence="7">The sequence shown here is derived from an EMBL/GenBank/DDBJ whole genome shotgun (WGS) entry which is preliminary data.</text>
</comment>
<dbReference type="PANTHER" id="PTHR46383">
    <property type="entry name" value="ASPARTATE AMINOTRANSFERASE"/>
    <property type="match status" value="1"/>
</dbReference>
<dbReference type="RefSeq" id="WP_196989323.1">
    <property type="nucleotide sequence ID" value="NZ_JADWYR010000001.1"/>
</dbReference>
<dbReference type="Pfam" id="PF00155">
    <property type="entry name" value="Aminotran_1_2"/>
    <property type="match status" value="1"/>
</dbReference>
<dbReference type="GO" id="GO:0030170">
    <property type="term" value="F:pyridoxal phosphate binding"/>
    <property type="evidence" value="ECO:0007669"/>
    <property type="project" value="InterPro"/>
</dbReference>
<dbReference type="InterPro" id="IPR015422">
    <property type="entry name" value="PyrdxlP-dep_Trfase_small"/>
</dbReference>
<keyword evidence="3 7" id="KW-0032">Aminotransferase</keyword>
<dbReference type="GO" id="GO:0008483">
    <property type="term" value="F:transaminase activity"/>
    <property type="evidence" value="ECO:0007669"/>
    <property type="project" value="UniProtKB-KW"/>
</dbReference>
<gene>
    <name evidence="7" type="ORF">I5907_03415</name>
</gene>
<dbReference type="AlphaFoldDB" id="A0A931GUD6"/>
<evidence type="ECO:0000256" key="1">
    <source>
        <dbReference type="ARBA" id="ARBA00001933"/>
    </source>
</evidence>
<dbReference type="SUPFAM" id="SSF53383">
    <property type="entry name" value="PLP-dependent transferases"/>
    <property type="match status" value="1"/>
</dbReference>
<comment type="cofactor">
    <cofactor evidence="1">
        <name>pyridoxal 5'-phosphate</name>
        <dbReference type="ChEBI" id="CHEBI:597326"/>
    </cofactor>
</comment>
<organism evidence="7 8">
    <name type="scientific">Panacibacter microcysteis</name>
    <dbReference type="NCBI Taxonomy" id="2793269"/>
    <lineage>
        <taxon>Bacteria</taxon>
        <taxon>Pseudomonadati</taxon>
        <taxon>Bacteroidota</taxon>
        <taxon>Chitinophagia</taxon>
        <taxon>Chitinophagales</taxon>
        <taxon>Chitinophagaceae</taxon>
        <taxon>Panacibacter</taxon>
    </lineage>
</organism>
<dbReference type="InterPro" id="IPR050596">
    <property type="entry name" value="AspAT/PAT-like"/>
</dbReference>
<protein>
    <submittedName>
        <fullName evidence="7">Aminotransferase class I/II-fold pyridoxal phosphate-dependent enzyme</fullName>
    </submittedName>
</protein>